<dbReference type="EMBL" id="JAATIQ010000737">
    <property type="protein sequence ID" value="KAF4348059.1"/>
    <property type="molecule type" value="Genomic_DNA"/>
</dbReference>
<dbReference type="InterPro" id="IPR013083">
    <property type="entry name" value="Znf_RING/FYVE/PHD"/>
</dbReference>
<sequence>MTEIETSRVHFSPPPNHFIYPILKDVMNDPCAAADGYTSDCKATIFIMVKGSLKLILLPATPTTFPSTLRVEDGKSFGVKAYDLGC</sequence>
<keyword evidence="2" id="KW-1185">Reference proteome</keyword>
<evidence type="ECO:0000313" key="2">
    <source>
        <dbReference type="Proteomes" id="UP000583929"/>
    </source>
</evidence>
<protein>
    <submittedName>
        <fullName evidence="1">Uncharacterized protein</fullName>
    </submittedName>
</protein>
<reference evidence="1 2" key="1">
    <citation type="journal article" date="2020" name="bioRxiv">
        <title>Sequence and annotation of 42 cannabis genomes reveals extensive copy number variation in cannabinoid synthesis and pathogen resistance genes.</title>
        <authorList>
            <person name="Mckernan K.J."/>
            <person name="Helbert Y."/>
            <person name="Kane L.T."/>
            <person name="Ebling H."/>
            <person name="Zhang L."/>
            <person name="Liu B."/>
            <person name="Eaton Z."/>
            <person name="Mclaughlin S."/>
            <person name="Kingan S."/>
            <person name="Baybayan P."/>
            <person name="Concepcion G."/>
            <person name="Jordan M."/>
            <person name="Riva A."/>
            <person name="Barbazuk W."/>
            <person name="Harkins T."/>
        </authorList>
    </citation>
    <scope>NUCLEOTIDE SEQUENCE [LARGE SCALE GENOMIC DNA]</scope>
    <source>
        <strain evidence="2">cv. Jamaican Lion 4</strain>
        <tissue evidence="1">Leaf</tissue>
    </source>
</reference>
<name>A0A7J6DR53_CANSA</name>
<dbReference type="Proteomes" id="UP000583929">
    <property type="component" value="Unassembled WGS sequence"/>
</dbReference>
<comment type="caution">
    <text evidence="1">The sequence shown here is derived from an EMBL/GenBank/DDBJ whole genome shotgun (WGS) entry which is preliminary data.</text>
</comment>
<accession>A0A7J6DR53</accession>
<organism evidence="1 2">
    <name type="scientific">Cannabis sativa</name>
    <name type="common">Hemp</name>
    <name type="synonym">Marijuana</name>
    <dbReference type="NCBI Taxonomy" id="3483"/>
    <lineage>
        <taxon>Eukaryota</taxon>
        <taxon>Viridiplantae</taxon>
        <taxon>Streptophyta</taxon>
        <taxon>Embryophyta</taxon>
        <taxon>Tracheophyta</taxon>
        <taxon>Spermatophyta</taxon>
        <taxon>Magnoliopsida</taxon>
        <taxon>eudicotyledons</taxon>
        <taxon>Gunneridae</taxon>
        <taxon>Pentapetalae</taxon>
        <taxon>rosids</taxon>
        <taxon>fabids</taxon>
        <taxon>Rosales</taxon>
        <taxon>Cannabaceae</taxon>
        <taxon>Cannabis</taxon>
    </lineage>
</organism>
<gene>
    <name evidence="1" type="ORF">G4B88_030695</name>
</gene>
<dbReference type="AlphaFoldDB" id="A0A7J6DR53"/>
<dbReference type="Gene3D" id="3.30.40.10">
    <property type="entry name" value="Zinc/RING finger domain, C3HC4 (zinc finger)"/>
    <property type="match status" value="1"/>
</dbReference>
<proteinExistence type="predicted"/>
<evidence type="ECO:0000313" key="1">
    <source>
        <dbReference type="EMBL" id="KAF4348059.1"/>
    </source>
</evidence>